<name>A0AA37SPX5_9BACT</name>
<reference evidence="2" key="1">
    <citation type="journal article" date="2014" name="Int. J. Syst. Evol. Microbiol.">
        <title>Complete genome sequence of Corynebacterium casei LMG S-19264T (=DSM 44701T), isolated from a smear-ripened cheese.</title>
        <authorList>
            <consortium name="US DOE Joint Genome Institute (JGI-PGF)"/>
            <person name="Walter F."/>
            <person name="Albersmeier A."/>
            <person name="Kalinowski J."/>
            <person name="Ruckert C."/>
        </authorList>
    </citation>
    <scope>NUCLEOTIDE SEQUENCE</scope>
    <source>
        <strain evidence="2">NBRC 108769</strain>
    </source>
</reference>
<proteinExistence type="predicted"/>
<comment type="caution">
    <text evidence="2">The sequence shown here is derived from an EMBL/GenBank/DDBJ whole genome shotgun (WGS) entry which is preliminary data.</text>
</comment>
<reference evidence="2" key="2">
    <citation type="submission" date="2023-01" db="EMBL/GenBank/DDBJ databases">
        <title>Draft genome sequence of Portibacter lacus strain NBRC 108769.</title>
        <authorList>
            <person name="Sun Q."/>
            <person name="Mori K."/>
        </authorList>
    </citation>
    <scope>NUCLEOTIDE SEQUENCE</scope>
    <source>
        <strain evidence="2">NBRC 108769</strain>
    </source>
</reference>
<dbReference type="InterPro" id="IPR025351">
    <property type="entry name" value="Pvc16_N"/>
</dbReference>
<dbReference type="Pfam" id="PF14065">
    <property type="entry name" value="Pvc16_N"/>
    <property type="match status" value="1"/>
</dbReference>
<evidence type="ECO:0000259" key="1">
    <source>
        <dbReference type="Pfam" id="PF14065"/>
    </source>
</evidence>
<dbReference type="EMBL" id="BSOH01000007">
    <property type="protein sequence ID" value="GLR16701.1"/>
    <property type="molecule type" value="Genomic_DNA"/>
</dbReference>
<protein>
    <recommendedName>
        <fullName evidence="1">Pvc16 N-terminal domain-containing protein</fullName>
    </recommendedName>
</protein>
<dbReference type="RefSeq" id="WP_235291109.1">
    <property type="nucleotide sequence ID" value="NZ_BSOH01000007.1"/>
</dbReference>
<keyword evidence="3" id="KW-1185">Reference proteome</keyword>
<organism evidence="2 3">
    <name type="scientific">Portibacter lacus</name>
    <dbReference type="NCBI Taxonomy" id="1099794"/>
    <lineage>
        <taxon>Bacteria</taxon>
        <taxon>Pseudomonadati</taxon>
        <taxon>Bacteroidota</taxon>
        <taxon>Saprospiria</taxon>
        <taxon>Saprospirales</taxon>
        <taxon>Haliscomenobacteraceae</taxon>
        <taxon>Portibacter</taxon>
    </lineage>
</organism>
<sequence length="173" mass="19329">MIHEVIPIIADELNDYLDAKFDTSEDPVILSNILSQDGSIAVREENKMIVSLINVERDGSNPYGSGGPGMGDMPIHVNLYVLFSAYFTNYFESLKFLSGTIGFFQANPSFVIESDTVLAELHNVDFREMSNIWAGLGAKYMPSVLFRFRTISMDDDRINDEIPPVSGSIIDDY</sequence>
<dbReference type="AlphaFoldDB" id="A0AA37SPX5"/>
<dbReference type="Proteomes" id="UP001156666">
    <property type="component" value="Unassembled WGS sequence"/>
</dbReference>
<feature type="domain" description="Pvc16 N-terminal" evidence="1">
    <location>
        <begin position="5"/>
        <end position="166"/>
    </location>
</feature>
<evidence type="ECO:0000313" key="2">
    <source>
        <dbReference type="EMBL" id="GLR16701.1"/>
    </source>
</evidence>
<gene>
    <name evidence="2" type="ORF">GCM10007940_13160</name>
</gene>
<accession>A0AA37SPX5</accession>
<evidence type="ECO:0000313" key="3">
    <source>
        <dbReference type="Proteomes" id="UP001156666"/>
    </source>
</evidence>